<proteinExistence type="predicted"/>
<comment type="caution">
    <text evidence="3">The sequence shown here is derived from an EMBL/GenBank/DDBJ whole genome shotgun (WGS) entry which is preliminary data.</text>
</comment>
<feature type="region of interest" description="Disordered" evidence="1">
    <location>
        <begin position="60"/>
        <end position="88"/>
    </location>
</feature>
<keyword evidence="2" id="KW-1133">Transmembrane helix</keyword>
<sequence>MSKPRDTPDGEGDRANRLDALRNPVGPKDRKVYIRRRIAVLAVLLAVVAVVVLVFVKPGSSGGARDSAQVEVPNDLPRDAEPAEGDAPAACSAEQITVTPITDKTAYAEGELPLLSLSVENTGADACTADLGTAGMTFTITSGEDQVWRSVDCQKDPTNQAVILDPGKPLTTDTVQWDRTRSTPDTCEVPREPVAAGGASYHLAVAAGGATSTDTVQFILN</sequence>
<reference evidence="3" key="1">
    <citation type="submission" date="2021-03" db="EMBL/GenBank/DDBJ databases">
        <title>Leucobacter chromiisoli sp. nov., isolated from chromium-containing soil of chemical plant.</title>
        <authorList>
            <person name="Xu Z."/>
        </authorList>
    </citation>
    <scope>NUCLEOTIDE SEQUENCE</scope>
    <source>
        <strain evidence="3">A2</strain>
    </source>
</reference>
<dbReference type="EMBL" id="JAGDYL010000031">
    <property type="protein sequence ID" value="MBO1806392.1"/>
    <property type="molecule type" value="Genomic_DNA"/>
</dbReference>
<dbReference type="Proteomes" id="UP000664398">
    <property type="component" value="Unassembled WGS sequence"/>
</dbReference>
<feature type="region of interest" description="Disordered" evidence="1">
    <location>
        <begin position="1"/>
        <end position="22"/>
    </location>
</feature>
<evidence type="ECO:0008006" key="5">
    <source>
        <dbReference type="Google" id="ProtNLM"/>
    </source>
</evidence>
<evidence type="ECO:0000313" key="3">
    <source>
        <dbReference type="EMBL" id="MBO1806392.1"/>
    </source>
</evidence>
<dbReference type="AlphaFoldDB" id="A0A939RXQ4"/>
<feature type="transmembrane region" description="Helical" evidence="2">
    <location>
        <begin position="38"/>
        <end position="56"/>
    </location>
</feature>
<evidence type="ECO:0000256" key="1">
    <source>
        <dbReference type="SAM" id="MobiDB-lite"/>
    </source>
</evidence>
<accession>A0A939RXQ4</accession>
<dbReference type="RefSeq" id="WP_208046848.1">
    <property type="nucleotide sequence ID" value="NZ_JAGDYL010000031.1"/>
</dbReference>
<keyword evidence="2" id="KW-0472">Membrane</keyword>
<feature type="compositionally biased region" description="Basic and acidic residues" evidence="1">
    <location>
        <begin position="1"/>
        <end position="20"/>
    </location>
</feature>
<keyword evidence="4" id="KW-1185">Reference proteome</keyword>
<evidence type="ECO:0000313" key="4">
    <source>
        <dbReference type="Proteomes" id="UP000664398"/>
    </source>
</evidence>
<gene>
    <name evidence="3" type="ORF">J4H91_13880</name>
</gene>
<keyword evidence="2" id="KW-0812">Transmembrane</keyword>
<organism evidence="3 4">
    <name type="scientific">Leucobacter ruminantium</name>
    <dbReference type="NCBI Taxonomy" id="1289170"/>
    <lineage>
        <taxon>Bacteria</taxon>
        <taxon>Bacillati</taxon>
        <taxon>Actinomycetota</taxon>
        <taxon>Actinomycetes</taxon>
        <taxon>Micrococcales</taxon>
        <taxon>Microbacteriaceae</taxon>
        <taxon>Leucobacter</taxon>
    </lineage>
</organism>
<protein>
    <recommendedName>
        <fullName evidence="5">DUF4232 domain-containing protein</fullName>
    </recommendedName>
</protein>
<name>A0A939RXQ4_9MICO</name>
<evidence type="ECO:0000256" key="2">
    <source>
        <dbReference type="SAM" id="Phobius"/>
    </source>
</evidence>